<dbReference type="Proteomes" id="UP001279410">
    <property type="component" value="Unassembled WGS sequence"/>
</dbReference>
<keyword evidence="2" id="KW-1185">Reference proteome</keyword>
<evidence type="ECO:0000313" key="2">
    <source>
        <dbReference type="Proteomes" id="UP001279410"/>
    </source>
</evidence>
<evidence type="ECO:0000313" key="1">
    <source>
        <dbReference type="EMBL" id="GLD47037.1"/>
    </source>
</evidence>
<gene>
    <name evidence="1" type="ORF">AKAME5_002711000</name>
</gene>
<sequence length="86" mass="9680">MLRARAVFEHRHRCRLSMSCAQVLLKAGAKSGNLEWHDLPGRWAAEDMATHAGASQTPQEVMEHYVTMYIHETCKACIPDSIPNCN</sequence>
<proteinExistence type="predicted"/>
<dbReference type="AlphaFoldDB" id="A0AAD3M3W4"/>
<organism evidence="1 2">
    <name type="scientific">Lates japonicus</name>
    <name type="common">Japanese lates</name>
    <dbReference type="NCBI Taxonomy" id="270547"/>
    <lineage>
        <taxon>Eukaryota</taxon>
        <taxon>Metazoa</taxon>
        <taxon>Chordata</taxon>
        <taxon>Craniata</taxon>
        <taxon>Vertebrata</taxon>
        <taxon>Euteleostomi</taxon>
        <taxon>Actinopterygii</taxon>
        <taxon>Neopterygii</taxon>
        <taxon>Teleostei</taxon>
        <taxon>Neoteleostei</taxon>
        <taxon>Acanthomorphata</taxon>
        <taxon>Carangaria</taxon>
        <taxon>Carangaria incertae sedis</taxon>
        <taxon>Centropomidae</taxon>
        <taxon>Lates</taxon>
    </lineage>
</organism>
<accession>A0AAD3M3W4</accession>
<reference evidence="1" key="1">
    <citation type="submission" date="2022-08" db="EMBL/GenBank/DDBJ databases">
        <title>Genome sequencing of akame (Lates japonicus).</title>
        <authorList>
            <person name="Hashiguchi Y."/>
            <person name="Takahashi H."/>
        </authorList>
    </citation>
    <scope>NUCLEOTIDE SEQUENCE</scope>
    <source>
        <strain evidence="1">Kochi</strain>
    </source>
</reference>
<protein>
    <submittedName>
        <fullName evidence="1">Transcriptional adapter 2-beta</fullName>
    </submittedName>
</protein>
<dbReference type="EMBL" id="BRZM01003283">
    <property type="protein sequence ID" value="GLD47037.1"/>
    <property type="molecule type" value="Genomic_DNA"/>
</dbReference>
<name>A0AAD3M3W4_LATJO</name>
<comment type="caution">
    <text evidence="1">The sequence shown here is derived from an EMBL/GenBank/DDBJ whole genome shotgun (WGS) entry which is preliminary data.</text>
</comment>